<evidence type="ECO:0000256" key="3">
    <source>
        <dbReference type="ARBA" id="ARBA00022475"/>
    </source>
</evidence>
<evidence type="ECO:0000259" key="12">
    <source>
        <dbReference type="PROSITE" id="PS51998"/>
    </source>
</evidence>
<feature type="transmembrane region" description="Helical" evidence="11">
    <location>
        <begin position="518"/>
        <end position="536"/>
    </location>
</feature>
<feature type="region of interest" description="Disordered" evidence="10">
    <location>
        <begin position="1041"/>
        <end position="1062"/>
    </location>
</feature>
<keyword evidence="3" id="KW-1003">Cell membrane</keyword>
<evidence type="ECO:0000256" key="6">
    <source>
        <dbReference type="ARBA" id="ARBA00022692"/>
    </source>
</evidence>
<dbReference type="GO" id="GO:0005886">
    <property type="term" value="C:plasma membrane"/>
    <property type="evidence" value="ECO:0007669"/>
    <property type="project" value="UniProtKB-SubCell"/>
</dbReference>
<comment type="caution">
    <text evidence="13">The sequence shown here is derived from an EMBL/GenBank/DDBJ whole genome shotgun (WGS) entry which is preliminary data.</text>
</comment>
<protein>
    <recommendedName>
        <fullName evidence="2">chitin synthase</fullName>
        <ecNumber evidence="2">2.4.1.16</ecNumber>
    </recommendedName>
</protein>
<evidence type="ECO:0000256" key="1">
    <source>
        <dbReference type="ARBA" id="ARBA00004651"/>
    </source>
</evidence>
<dbReference type="EMBL" id="JANBTW010000034">
    <property type="protein sequence ID" value="KAJ2677171.1"/>
    <property type="molecule type" value="Genomic_DNA"/>
</dbReference>
<keyword evidence="6 11" id="KW-0812">Transmembrane</keyword>
<accession>A0A9W8G732</accession>
<name>A0A9W8G732_9FUNG</name>
<dbReference type="GO" id="GO:0004100">
    <property type="term" value="F:chitin synthase activity"/>
    <property type="evidence" value="ECO:0007669"/>
    <property type="project" value="UniProtKB-EC"/>
</dbReference>
<organism evidence="13 14">
    <name type="scientific">Coemansia spiralis</name>
    <dbReference type="NCBI Taxonomy" id="417178"/>
    <lineage>
        <taxon>Eukaryota</taxon>
        <taxon>Fungi</taxon>
        <taxon>Fungi incertae sedis</taxon>
        <taxon>Zoopagomycota</taxon>
        <taxon>Kickxellomycotina</taxon>
        <taxon>Kickxellomycetes</taxon>
        <taxon>Kickxellales</taxon>
        <taxon>Kickxellaceae</taxon>
        <taxon>Coemansia</taxon>
    </lineage>
</organism>
<dbReference type="InterPro" id="IPR029044">
    <property type="entry name" value="Nucleotide-diphossugar_trans"/>
</dbReference>
<evidence type="ECO:0000256" key="4">
    <source>
        <dbReference type="ARBA" id="ARBA00022676"/>
    </source>
</evidence>
<comment type="subcellular location">
    <subcellularLocation>
        <location evidence="1">Cell membrane</location>
        <topology evidence="1">Multi-pass membrane protein</topology>
    </subcellularLocation>
</comment>
<evidence type="ECO:0000313" key="13">
    <source>
        <dbReference type="EMBL" id="KAJ2677171.1"/>
    </source>
</evidence>
<dbReference type="PANTHER" id="PTHR22914:SF13">
    <property type="entry name" value="CHITIN SYNTHASE"/>
    <property type="match status" value="1"/>
</dbReference>
<keyword evidence="9" id="KW-0325">Glycoprotein</keyword>
<dbReference type="EC" id="2.4.1.16" evidence="2"/>
<dbReference type="Gene3D" id="3.10.120.10">
    <property type="entry name" value="Cytochrome b5-like heme/steroid binding domain"/>
    <property type="match status" value="1"/>
</dbReference>
<dbReference type="InterPro" id="IPR004835">
    <property type="entry name" value="Chitin_synth"/>
</dbReference>
<evidence type="ECO:0000256" key="11">
    <source>
        <dbReference type="SAM" id="Phobius"/>
    </source>
</evidence>
<feature type="domain" description="DEK-C" evidence="12">
    <location>
        <begin position="1285"/>
        <end position="1340"/>
    </location>
</feature>
<dbReference type="GO" id="GO:0006031">
    <property type="term" value="P:chitin biosynthetic process"/>
    <property type="evidence" value="ECO:0007669"/>
    <property type="project" value="TreeGrafter"/>
</dbReference>
<sequence>MVVAGFGGWKAAIPNLDATHRMAAWEVYRSYAETNLDGVKRTDDAMFIRWKAALMSRIVYDFSYFLTIKKDTHLQETLAAAMNSARKSQYLQLEGNQSGSIMNDGASQHSPLSPTEGAAFTRGVGFEDQHTETNAASAGARQTGHRGSIFGAIKETVTTRLSAHEPELEPMAIKAKSRQSMGGTGGDGNVEKGNHEHIEDVEITRSRKLWVFLTWMLTFWMPTPLLSLCGRMKRPDVRMAWREKLAICVIIVILWFIFLFIIIGLGLILCPKENVWTMDDISNINSAKKSYMATRGNVYDITNFIKQTGHGDSYNRALTSNLAQYAGLDANASFPIPVRAACPQLVTEKDDPNYLFVYPVSGASTNVSPNLGFFIHDASHDPRSTELSDHSFYYNTFIPKMANLLKGGVVWKFSWLNSMYVDQSTAWLVINKEVFYMQPYIDAISYAGNTNNKYNILDSRFETLLKRGGYGTADITEDWKGLNWDAQTEQDNYDCIKKLFYVGKVDDRRSIRCLFTNYMLVAFACLLMLVVLVKFLSALQFGNKSRPTPPEKFVVCQVPCYTEDEESIAKSINSLAGLEYMDKNKLIFIVSDGNIVGSGNDRSTPRIVLDILGVDPEYDPPGRDYLAIAEGSRRHNIGKVYSGLYEFEGHVVPFMVVAKVGTPEEANRSGNRGKRDSQIMLMSFFNKVHFNLPMTPLELEIYHQMRHIIGVPPRNFEYLLQVDADTEVMPDSLSRLVSACTGDKRIAGICGETMLGNESKSWTTMMQVYEYFISHHMSKAFESLFGSVTCLPGCFCMYRLRSTDGKPLLVAKPVLEAYSELHVDTLHKKNLLSLGEDRYLTTLMMKHFPQFKLKFIHDAKCKTIAPEKWSVLVSQRRRWINSTVHNLAELIFLPNMCGFCCFSMRFVVFLDLFGTLTMPTTLIYFAYLIYAAVRNIADVGYISLIIIAAVYGLQAIIFILRREWQHVGWMIVYLLAYPLWSFVLPVYSFWHMDDFSWGNTRVVVGDGKRKIIVEDDKPFDPESIPQRRWMEYERELATAGVLNAPPPNMNPHAGSTSKDDDRLSLYSSLSGAQLQQQQNMSRTGSALAFNNMNMGQGGSNPQSMYGTPPAFGNYDPRLSMAMTNQQQLAVQQQQYSQQQASPGLQSVYDNPATRMSAVGSGAMTPGYVGDPRLSTVMYNPQMMGGSAHSSPHSSTALNPMQQHMQQQHMLQQQGYMGGVSDGWMPPATTSVYGGVGPDGRPGSSFMPVQQPPSMYVPQSPQNQYVDPMASGRSTPAGIAQYSQTMPTDDQIIDAIRRILVNADLSTTTKKVIRNHLTQEFGVDLAPKKEFISKIIDQMLIGGA</sequence>
<dbReference type="Proteomes" id="UP001151518">
    <property type="component" value="Unassembled WGS sequence"/>
</dbReference>
<feature type="transmembrane region" description="Helical" evidence="11">
    <location>
        <begin position="939"/>
        <end position="960"/>
    </location>
</feature>
<dbReference type="CDD" id="cd04190">
    <property type="entry name" value="Chitin_synth_C"/>
    <property type="match status" value="1"/>
</dbReference>
<dbReference type="GO" id="GO:0030428">
    <property type="term" value="C:cell septum"/>
    <property type="evidence" value="ECO:0007669"/>
    <property type="project" value="TreeGrafter"/>
</dbReference>
<keyword evidence="7 11" id="KW-1133">Transmembrane helix</keyword>
<evidence type="ECO:0000256" key="8">
    <source>
        <dbReference type="ARBA" id="ARBA00023136"/>
    </source>
</evidence>
<evidence type="ECO:0000313" key="14">
    <source>
        <dbReference type="Proteomes" id="UP001151518"/>
    </source>
</evidence>
<evidence type="ECO:0000256" key="2">
    <source>
        <dbReference type="ARBA" id="ARBA00012543"/>
    </source>
</evidence>
<evidence type="ECO:0000256" key="5">
    <source>
        <dbReference type="ARBA" id="ARBA00022679"/>
    </source>
</evidence>
<dbReference type="InterPro" id="IPR014876">
    <property type="entry name" value="DEK_C"/>
</dbReference>
<dbReference type="OrthoDB" id="370884at2759"/>
<feature type="transmembrane region" description="Helical" evidence="11">
    <location>
        <begin position="245"/>
        <end position="269"/>
    </location>
</feature>
<gene>
    <name evidence="13" type="ORF">GGI25_003268</name>
</gene>
<dbReference type="PANTHER" id="PTHR22914">
    <property type="entry name" value="CHITIN SYNTHASE"/>
    <property type="match status" value="1"/>
</dbReference>
<feature type="transmembrane region" description="Helical" evidence="11">
    <location>
        <begin position="967"/>
        <end position="990"/>
    </location>
</feature>
<dbReference type="SUPFAM" id="SSF53448">
    <property type="entry name" value="Nucleotide-diphospho-sugar transferases"/>
    <property type="match status" value="1"/>
</dbReference>
<keyword evidence="8 11" id="KW-0472">Membrane</keyword>
<dbReference type="Gene3D" id="1.10.10.60">
    <property type="entry name" value="Homeodomain-like"/>
    <property type="match status" value="1"/>
</dbReference>
<feature type="transmembrane region" description="Helical" evidence="11">
    <location>
        <begin position="209"/>
        <end position="229"/>
    </location>
</feature>
<dbReference type="SUPFAM" id="SSF55856">
    <property type="entry name" value="Cytochrome b5-like heme/steroid binding domain"/>
    <property type="match status" value="1"/>
</dbReference>
<dbReference type="PROSITE" id="PS51998">
    <property type="entry name" value="DEK_C"/>
    <property type="match status" value="1"/>
</dbReference>
<dbReference type="SUPFAM" id="SSF109715">
    <property type="entry name" value="DEK C-terminal domain"/>
    <property type="match status" value="1"/>
</dbReference>
<keyword evidence="4" id="KW-0328">Glycosyltransferase</keyword>
<dbReference type="Pfam" id="PF08766">
    <property type="entry name" value="DEK_C"/>
    <property type="match status" value="1"/>
</dbReference>
<evidence type="ECO:0000256" key="7">
    <source>
        <dbReference type="ARBA" id="ARBA00022989"/>
    </source>
</evidence>
<dbReference type="GO" id="GO:0031505">
    <property type="term" value="P:fungal-type cell wall organization"/>
    <property type="evidence" value="ECO:0007669"/>
    <property type="project" value="TreeGrafter"/>
</dbReference>
<feature type="transmembrane region" description="Helical" evidence="11">
    <location>
        <begin position="906"/>
        <end position="933"/>
    </location>
</feature>
<dbReference type="Pfam" id="PF03142">
    <property type="entry name" value="Chitin_synth_2"/>
    <property type="match status" value="1"/>
</dbReference>
<reference evidence="13" key="1">
    <citation type="submission" date="2022-07" db="EMBL/GenBank/DDBJ databases">
        <title>Phylogenomic reconstructions and comparative analyses of Kickxellomycotina fungi.</title>
        <authorList>
            <person name="Reynolds N.K."/>
            <person name="Stajich J.E."/>
            <person name="Barry K."/>
            <person name="Grigoriev I.V."/>
            <person name="Crous P."/>
            <person name="Smith M.E."/>
        </authorList>
    </citation>
    <scope>NUCLEOTIDE SEQUENCE</scope>
    <source>
        <strain evidence="13">NRRL 3115</strain>
    </source>
</reference>
<evidence type="ECO:0000256" key="9">
    <source>
        <dbReference type="ARBA" id="ARBA00023180"/>
    </source>
</evidence>
<dbReference type="InterPro" id="IPR036400">
    <property type="entry name" value="Cyt_B5-like_heme/steroid_sf"/>
</dbReference>
<evidence type="ECO:0000256" key="10">
    <source>
        <dbReference type="SAM" id="MobiDB-lite"/>
    </source>
</evidence>
<keyword evidence="5" id="KW-0808">Transferase</keyword>
<proteinExistence type="predicted"/>